<reference evidence="9 10" key="1">
    <citation type="journal article" date="2016" name="Nat. Commun.">
        <title>Thousands of microbial genomes shed light on interconnected biogeochemical processes in an aquifer system.</title>
        <authorList>
            <person name="Anantharaman K."/>
            <person name="Brown C.T."/>
            <person name="Hug L.A."/>
            <person name="Sharon I."/>
            <person name="Castelle C.J."/>
            <person name="Probst A.J."/>
            <person name="Thomas B.C."/>
            <person name="Singh A."/>
            <person name="Wilkins M.J."/>
            <person name="Karaoz U."/>
            <person name="Brodie E.L."/>
            <person name="Williams K.H."/>
            <person name="Hubbard S.S."/>
            <person name="Banfield J.F."/>
        </authorList>
    </citation>
    <scope>NUCLEOTIDE SEQUENCE [LARGE SCALE GENOMIC DNA]</scope>
</reference>
<dbReference type="InterPro" id="IPR003838">
    <property type="entry name" value="ABC3_permease_C"/>
</dbReference>
<dbReference type="Proteomes" id="UP000179283">
    <property type="component" value="Unassembled WGS sequence"/>
</dbReference>
<dbReference type="AlphaFoldDB" id="A0A1G2U2C7"/>
<evidence type="ECO:0000313" key="10">
    <source>
        <dbReference type="Proteomes" id="UP000179283"/>
    </source>
</evidence>
<dbReference type="Pfam" id="PF02687">
    <property type="entry name" value="FtsX"/>
    <property type="match status" value="1"/>
</dbReference>
<feature type="transmembrane region" description="Helical" evidence="7">
    <location>
        <begin position="34"/>
        <end position="59"/>
    </location>
</feature>
<evidence type="ECO:0000256" key="1">
    <source>
        <dbReference type="ARBA" id="ARBA00004651"/>
    </source>
</evidence>
<accession>A0A1G2U2C7</accession>
<dbReference type="EMBL" id="MHWD01000017">
    <property type="protein sequence ID" value="OHB03685.1"/>
    <property type="molecule type" value="Genomic_DNA"/>
</dbReference>
<keyword evidence="5 7" id="KW-1133">Transmembrane helix</keyword>
<evidence type="ECO:0000256" key="6">
    <source>
        <dbReference type="ARBA" id="ARBA00023136"/>
    </source>
</evidence>
<evidence type="ECO:0000256" key="7">
    <source>
        <dbReference type="SAM" id="Phobius"/>
    </source>
</evidence>
<keyword evidence="3" id="KW-1003">Cell membrane</keyword>
<evidence type="ECO:0000313" key="9">
    <source>
        <dbReference type="EMBL" id="OHB03685.1"/>
    </source>
</evidence>
<feature type="transmembrane region" description="Helical" evidence="7">
    <location>
        <begin position="391"/>
        <end position="410"/>
    </location>
</feature>
<name>A0A1G2U2C7_9BACT</name>
<comment type="caution">
    <text evidence="9">The sequence shown here is derived from an EMBL/GenBank/DDBJ whole genome shotgun (WGS) entry which is preliminary data.</text>
</comment>
<sequence>MERRKKRFKNFLISLQVGWFLAFRQVKRSSVATTLLIIFVMTLTFLNLVVVRGVLVGLLQGSTDVYKSRFAGDIIITNLPKKNYIENSPSIIEIAGNLPWVDKLTYRYVEGASAEANYKTRIDFTEEPDTTAGSVVGINPALEDAATHISNTVVEGRYLTDNDAEGILIGANMLKKYLDIEAPGLTLLENVAIGDKVRLTIGENRKEFVVLGFLQSKVDQIDFRMFILDTTFRNLAGRGDYNVDEIALVLKEGADEQVVKEALMASGVGEYARVQTWFESLPKFLLDIQNTFGLLGNVVGSIGLVVASITIFIVIFVNAITRKKYIGILKGIGIDKTAIEFAYVLQAFFYASVGVLAGMVIVWGFLVPFVAAHPIKFPFSDGILVAEVPNTIVRAVLLIIATLIAGYIPARIVVKQNTLDAILGRK</sequence>
<gene>
    <name evidence="9" type="ORF">A2920_03190</name>
</gene>
<dbReference type="PANTHER" id="PTHR30489">
    <property type="entry name" value="LIPOPROTEIN-RELEASING SYSTEM TRANSMEMBRANE PROTEIN LOLE"/>
    <property type="match status" value="1"/>
</dbReference>
<feature type="transmembrane region" description="Helical" evidence="7">
    <location>
        <begin position="298"/>
        <end position="320"/>
    </location>
</feature>
<dbReference type="GO" id="GO:0098797">
    <property type="term" value="C:plasma membrane protein complex"/>
    <property type="evidence" value="ECO:0007669"/>
    <property type="project" value="TreeGrafter"/>
</dbReference>
<evidence type="ECO:0000256" key="4">
    <source>
        <dbReference type="ARBA" id="ARBA00022692"/>
    </source>
</evidence>
<keyword evidence="6 7" id="KW-0472">Membrane</keyword>
<protein>
    <recommendedName>
        <fullName evidence="8">ABC3 transporter permease C-terminal domain-containing protein</fullName>
    </recommendedName>
</protein>
<feature type="domain" description="ABC3 transporter permease C-terminal" evidence="8">
    <location>
        <begin position="298"/>
        <end position="417"/>
    </location>
</feature>
<organism evidence="9 10">
    <name type="scientific">Candidatus Zambryskibacteria bacterium RIFCSPLOWO2_01_FULL_43_17</name>
    <dbReference type="NCBI Taxonomy" id="1802760"/>
    <lineage>
        <taxon>Bacteria</taxon>
        <taxon>Candidatus Zambryskiibacteriota</taxon>
    </lineage>
</organism>
<feature type="transmembrane region" description="Helical" evidence="7">
    <location>
        <begin position="341"/>
        <end position="371"/>
    </location>
</feature>
<dbReference type="InterPro" id="IPR051447">
    <property type="entry name" value="Lipoprotein-release_system"/>
</dbReference>
<dbReference type="GO" id="GO:0044874">
    <property type="term" value="P:lipoprotein localization to outer membrane"/>
    <property type="evidence" value="ECO:0007669"/>
    <property type="project" value="TreeGrafter"/>
</dbReference>
<evidence type="ECO:0000259" key="8">
    <source>
        <dbReference type="Pfam" id="PF02687"/>
    </source>
</evidence>
<comment type="subcellular location">
    <subcellularLocation>
        <location evidence="1">Cell membrane</location>
        <topology evidence="1">Multi-pass membrane protein</topology>
    </subcellularLocation>
</comment>
<evidence type="ECO:0000256" key="5">
    <source>
        <dbReference type="ARBA" id="ARBA00022989"/>
    </source>
</evidence>
<comment type="similarity">
    <text evidence="2">Belongs to the ABC-4 integral membrane protein family. LolC/E subfamily.</text>
</comment>
<dbReference type="PANTHER" id="PTHR30489:SF0">
    <property type="entry name" value="LIPOPROTEIN-RELEASING SYSTEM TRANSMEMBRANE PROTEIN LOLE"/>
    <property type="match status" value="1"/>
</dbReference>
<evidence type="ECO:0000256" key="2">
    <source>
        <dbReference type="ARBA" id="ARBA00005236"/>
    </source>
</evidence>
<keyword evidence="4 7" id="KW-0812">Transmembrane</keyword>
<proteinExistence type="inferred from homology"/>
<evidence type="ECO:0000256" key="3">
    <source>
        <dbReference type="ARBA" id="ARBA00022475"/>
    </source>
</evidence>